<organism evidence="1 2">
    <name type="scientific">Staphylococcus equorum</name>
    <dbReference type="NCBI Taxonomy" id="246432"/>
    <lineage>
        <taxon>Bacteria</taxon>
        <taxon>Bacillati</taxon>
        <taxon>Bacillota</taxon>
        <taxon>Bacilli</taxon>
        <taxon>Bacillales</taxon>
        <taxon>Staphylococcaceae</taxon>
        <taxon>Staphylococcus</taxon>
    </lineage>
</organism>
<name>A0AAP7IG24_9STAP</name>
<accession>A0AAP7IG24</accession>
<sequence length="66" mass="7770">MQQHHKFIIDNGIEKIEVASTTIQDLADQIKESLYEKYKYAQNMKIYYKYGTACTNILKQKPRVVS</sequence>
<protein>
    <submittedName>
        <fullName evidence="1">Uncharacterized protein</fullName>
    </submittedName>
</protein>
<dbReference type="AlphaFoldDB" id="A0AAP7IG24"/>
<reference evidence="2" key="1">
    <citation type="submission" date="2015-11" db="EMBL/GenBank/DDBJ databases">
        <title>Genomic diversity of Staphylococcus saprophyticus strains from urinary tract infections, animal surfaces, and fermented foods.</title>
        <authorList>
            <person name="Wolfe B.E."/>
        </authorList>
    </citation>
    <scope>NUCLEOTIDE SEQUENCE [LARGE SCALE GENOMIC DNA]</scope>
    <source>
        <strain evidence="2">738_7</strain>
    </source>
</reference>
<proteinExistence type="predicted"/>
<gene>
    <name evidence="1" type="ORF">ASS94_00085</name>
</gene>
<dbReference type="EMBL" id="LNPX01000001">
    <property type="protein sequence ID" value="OEK59097.1"/>
    <property type="molecule type" value="Genomic_DNA"/>
</dbReference>
<evidence type="ECO:0000313" key="1">
    <source>
        <dbReference type="EMBL" id="OEK59097.1"/>
    </source>
</evidence>
<comment type="caution">
    <text evidence="1">The sequence shown here is derived from an EMBL/GenBank/DDBJ whole genome shotgun (WGS) entry which is preliminary data.</text>
</comment>
<dbReference type="Proteomes" id="UP000095464">
    <property type="component" value="Unassembled WGS sequence"/>
</dbReference>
<evidence type="ECO:0000313" key="2">
    <source>
        <dbReference type="Proteomes" id="UP000095464"/>
    </source>
</evidence>
<dbReference type="RefSeq" id="WP_069854223.1">
    <property type="nucleotide sequence ID" value="NZ_LNPX01000001.1"/>
</dbReference>